<reference evidence="11" key="1">
    <citation type="journal article" date="2020" name="Stud. Mycol.">
        <title>101 Dothideomycetes genomes: a test case for predicting lifestyles and emergence of pathogens.</title>
        <authorList>
            <person name="Haridas S."/>
            <person name="Albert R."/>
            <person name="Binder M."/>
            <person name="Bloem J."/>
            <person name="Labutti K."/>
            <person name="Salamov A."/>
            <person name="Andreopoulos B."/>
            <person name="Baker S."/>
            <person name="Barry K."/>
            <person name="Bills G."/>
            <person name="Bluhm B."/>
            <person name="Cannon C."/>
            <person name="Castanera R."/>
            <person name="Culley D."/>
            <person name="Daum C."/>
            <person name="Ezra D."/>
            <person name="Gonzalez J."/>
            <person name="Henrissat B."/>
            <person name="Kuo A."/>
            <person name="Liang C."/>
            <person name="Lipzen A."/>
            <person name="Lutzoni F."/>
            <person name="Magnuson J."/>
            <person name="Mondo S."/>
            <person name="Nolan M."/>
            <person name="Ohm R."/>
            <person name="Pangilinan J."/>
            <person name="Park H.-J."/>
            <person name="Ramirez L."/>
            <person name="Alfaro M."/>
            <person name="Sun H."/>
            <person name="Tritt A."/>
            <person name="Yoshinaga Y."/>
            <person name="Zwiers L.-H."/>
            <person name="Turgeon B."/>
            <person name="Goodwin S."/>
            <person name="Spatafora J."/>
            <person name="Crous P."/>
            <person name="Grigoriev I."/>
        </authorList>
    </citation>
    <scope>NUCLEOTIDE SEQUENCE</scope>
    <source>
        <strain evidence="11">CBS 122368</strain>
    </source>
</reference>
<organism evidence="11 12">
    <name type="scientific">Trematosphaeria pertusa</name>
    <dbReference type="NCBI Taxonomy" id="390896"/>
    <lineage>
        <taxon>Eukaryota</taxon>
        <taxon>Fungi</taxon>
        <taxon>Dikarya</taxon>
        <taxon>Ascomycota</taxon>
        <taxon>Pezizomycotina</taxon>
        <taxon>Dothideomycetes</taxon>
        <taxon>Pleosporomycetidae</taxon>
        <taxon>Pleosporales</taxon>
        <taxon>Massarineae</taxon>
        <taxon>Trematosphaeriaceae</taxon>
        <taxon>Trematosphaeria</taxon>
    </lineage>
</organism>
<name>A0A6A6ID40_9PLEO</name>
<evidence type="ECO:0000313" key="12">
    <source>
        <dbReference type="Proteomes" id="UP000800094"/>
    </source>
</evidence>
<comment type="similarity">
    <text evidence="2">Belongs to the class IV-like SAM-binding methyltransferase superfamily. RNA methyltransferase TrmH family.</text>
</comment>
<dbReference type="CDD" id="cd18105">
    <property type="entry name" value="SpoU-like_MRM1"/>
    <property type="match status" value="1"/>
</dbReference>
<dbReference type="GO" id="GO:0003723">
    <property type="term" value="F:RNA binding"/>
    <property type="evidence" value="ECO:0007669"/>
    <property type="project" value="InterPro"/>
</dbReference>
<dbReference type="Gene3D" id="3.30.1330.30">
    <property type="match status" value="1"/>
</dbReference>
<dbReference type="InterPro" id="IPR029028">
    <property type="entry name" value="Alpha/beta_knot_MTases"/>
</dbReference>
<evidence type="ECO:0000256" key="2">
    <source>
        <dbReference type="ARBA" id="ARBA00007228"/>
    </source>
</evidence>
<protein>
    <recommendedName>
        <fullName evidence="9">rRNA methyltransferase 1, mitochondrial</fullName>
    </recommendedName>
</protein>
<evidence type="ECO:0000256" key="6">
    <source>
        <dbReference type="ARBA" id="ARBA00022691"/>
    </source>
</evidence>
<keyword evidence="12" id="KW-1185">Reference proteome</keyword>
<dbReference type="InterPro" id="IPR029064">
    <property type="entry name" value="Ribosomal_eL30-like_sf"/>
</dbReference>
<keyword evidence="6" id="KW-0949">S-adenosyl-L-methionine</keyword>
<keyword evidence="4" id="KW-0489">Methyltransferase</keyword>
<proteinExistence type="inferred from homology"/>
<dbReference type="OrthoDB" id="270651at2759"/>
<dbReference type="GO" id="GO:0005739">
    <property type="term" value="C:mitochondrion"/>
    <property type="evidence" value="ECO:0007669"/>
    <property type="project" value="UniProtKB-SubCell"/>
</dbReference>
<evidence type="ECO:0000256" key="5">
    <source>
        <dbReference type="ARBA" id="ARBA00022679"/>
    </source>
</evidence>
<evidence type="ECO:0000259" key="10">
    <source>
        <dbReference type="SMART" id="SM00967"/>
    </source>
</evidence>
<keyword evidence="5" id="KW-0808">Transferase</keyword>
<dbReference type="SUPFAM" id="SSF75217">
    <property type="entry name" value="alpha/beta knot"/>
    <property type="match status" value="1"/>
</dbReference>
<evidence type="ECO:0000256" key="8">
    <source>
        <dbReference type="ARBA" id="ARBA00023128"/>
    </source>
</evidence>
<keyword evidence="7" id="KW-0809">Transit peptide</keyword>
<evidence type="ECO:0000256" key="4">
    <source>
        <dbReference type="ARBA" id="ARBA00022603"/>
    </source>
</evidence>
<dbReference type="InterPro" id="IPR013123">
    <property type="entry name" value="SpoU_subst-bd"/>
</dbReference>
<dbReference type="PANTHER" id="PTHR46103:SF1">
    <property type="entry name" value="RRNA METHYLTRANSFERASE 1, MITOCHONDRIAL"/>
    <property type="match status" value="1"/>
</dbReference>
<dbReference type="SMART" id="SM00967">
    <property type="entry name" value="SpoU_sub_bind"/>
    <property type="match status" value="1"/>
</dbReference>
<evidence type="ECO:0000256" key="7">
    <source>
        <dbReference type="ARBA" id="ARBA00022946"/>
    </source>
</evidence>
<comment type="subcellular location">
    <subcellularLocation>
        <location evidence="1">Mitochondrion</location>
    </subcellularLocation>
</comment>
<sequence length="344" mass="37225">MPFQASIAQSLPYTTAASEFLYGFSSVLAAIKAGRRKLYKLYLHNRGLSHAGKDAVVARAKAARVNIQEVGDEYLRAMDKTSSGRPHNGFILEASPLPVPPIIELRSSSVPHATFEVSLDAQTREEAQVNGTQEEYTYTSAGWRHPLVLCVDGVLDEGNLGAIARSAYFLGVDAIVTPTRQSAPWSHITLKASAGAAEAIPIFKTNQSSEFLGRSARKGWRIYASDAIPPAEQPALSAGSSSNQQPLANFASSIIYTYARSAKRLPTDHCPVDNHPTILMMGAEGSGLRTSLLNQAHYKVGIRHGRDVDEVGVDSLNVSVAASLLCYQMLQKPKPVRRSGDFLF</sequence>
<dbReference type="Gene3D" id="3.40.1280.10">
    <property type="match status" value="1"/>
</dbReference>
<dbReference type="GO" id="GO:0016435">
    <property type="term" value="F:rRNA (guanine) methyltransferase activity"/>
    <property type="evidence" value="ECO:0007669"/>
    <property type="project" value="TreeGrafter"/>
</dbReference>
<dbReference type="Proteomes" id="UP000800094">
    <property type="component" value="Unassembled WGS sequence"/>
</dbReference>
<dbReference type="AlphaFoldDB" id="A0A6A6ID40"/>
<dbReference type="InterPro" id="IPR047261">
    <property type="entry name" value="MRM1_MeTrfase_dom"/>
</dbReference>
<dbReference type="InterPro" id="IPR029026">
    <property type="entry name" value="tRNA_m1G_MTases_N"/>
</dbReference>
<accession>A0A6A6ID40</accession>
<gene>
    <name evidence="11" type="ORF">BU26DRAFT_428354</name>
</gene>
<keyword evidence="3" id="KW-0698">rRNA processing</keyword>
<keyword evidence="8" id="KW-0496">Mitochondrion</keyword>
<dbReference type="PANTHER" id="PTHR46103">
    <property type="entry name" value="RRNA METHYLTRANSFERASE 1, MITOCHONDRIAL"/>
    <property type="match status" value="1"/>
</dbReference>
<evidence type="ECO:0000256" key="3">
    <source>
        <dbReference type="ARBA" id="ARBA00022552"/>
    </source>
</evidence>
<dbReference type="RefSeq" id="XP_033682816.1">
    <property type="nucleotide sequence ID" value="XM_033823779.1"/>
</dbReference>
<dbReference type="SUPFAM" id="SSF55315">
    <property type="entry name" value="L30e-like"/>
    <property type="match status" value="1"/>
</dbReference>
<evidence type="ECO:0000313" key="11">
    <source>
        <dbReference type="EMBL" id="KAF2247812.1"/>
    </source>
</evidence>
<evidence type="ECO:0000256" key="9">
    <source>
        <dbReference type="ARBA" id="ARBA00034881"/>
    </source>
</evidence>
<feature type="domain" description="RNA 2-O ribose methyltransferase substrate binding" evidence="10">
    <location>
        <begin position="20"/>
        <end position="100"/>
    </location>
</feature>
<dbReference type="GeneID" id="54577109"/>
<dbReference type="EMBL" id="ML987196">
    <property type="protein sequence ID" value="KAF2247812.1"/>
    <property type="molecule type" value="Genomic_DNA"/>
</dbReference>
<dbReference type="InterPro" id="IPR001537">
    <property type="entry name" value="SpoU_MeTrfase"/>
</dbReference>
<dbReference type="Pfam" id="PF00588">
    <property type="entry name" value="SpoU_methylase"/>
    <property type="match status" value="1"/>
</dbReference>
<dbReference type="InterPro" id="IPR047182">
    <property type="entry name" value="MRM1"/>
</dbReference>
<evidence type="ECO:0000256" key="1">
    <source>
        <dbReference type="ARBA" id="ARBA00004173"/>
    </source>
</evidence>
<dbReference type="Pfam" id="PF08032">
    <property type="entry name" value="SpoU_sub_bind"/>
    <property type="match status" value="1"/>
</dbReference>